<evidence type="ECO:0000256" key="1">
    <source>
        <dbReference type="ARBA" id="ARBA00001962"/>
    </source>
</evidence>
<dbReference type="Pfam" id="PF00355">
    <property type="entry name" value="Rieske"/>
    <property type="match status" value="1"/>
</dbReference>
<dbReference type="RefSeq" id="WP_079514300.1">
    <property type="nucleotide sequence ID" value="NZ_CAXBOB010000152.1"/>
</dbReference>
<evidence type="ECO:0000256" key="2">
    <source>
        <dbReference type="ARBA" id="ARBA00022714"/>
    </source>
</evidence>
<evidence type="ECO:0000256" key="3">
    <source>
        <dbReference type="ARBA" id="ARBA00022723"/>
    </source>
</evidence>
<dbReference type="GO" id="GO:0004497">
    <property type="term" value="F:monooxygenase activity"/>
    <property type="evidence" value="ECO:0007669"/>
    <property type="project" value="UniProtKB-KW"/>
</dbReference>
<dbReference type="GO" id="GO:0051537">
    <property type="term" value="F:2 iron, 2 sulfur cluster binding"/>
    <property type="evidence" value="ECO:0007669"/>
    <property type="project" value="UniProtKB-KW"/>
</dbReference>
<keyword evidence="10" id="KW-1185">Reference proteome</keyword>
<keyword evidence="5" id="KW-0408">Iron</keyword>
<dbReference type="PROSITE" id="PS00570">
    <property type="entry name" value="RING_HYDROXYL_ALPHA"/>
    <property type="match status" value="1"/>
</dbReference>
<dbReference type="InterPro" id="IPR017941">
    <property type="entry name" value="Rieske_2Fe-2S"/>
</dbReference>
<dbReference type="GO" id="GO:0005506">
    <property type="term" value="F:iron ion binding"/>
    <property type="evidence" value="ECO:0007669"/>
    <property type="project" value="InterPro"/>
</dbReference>
<evidence type="ECO:0000313" key="10">
    <source>
        <dbReference type="Proteomes" id="UP000190339"/>
    </source>
</evidence>
<dbReference type="InterPro" id="IPR001663">
    <property type="entry name" value="Rng_hydr_dOase-A"/>
</dbReference>
<name>A0A1T5EJ57_9FLAO</name>
<keyword evidence="6" id="KW-0411">Iron-sulfur</keyword>
<keyword evidence="7" id="KW-0520">NAD</keyword>
<dbReference type="Proteomes" id="UP000190339">
    <property type="component" value="Unassembled WGS sequence"/>
</dbReference>
<evidence type="ECO:0000313" key="9">
    <source>
        <dbReference type="EMBL" id="SKB83946.1"/>
    </source>
</evidence>
<accession>A0A1T5EJ57</accession>
<protein>
    <submittedName>
        <fullName evidence="9">Choline monooxygenase</fullName>
    </submittedName>
</protein>
<dbReference type="Gene3D" id="2.102.10.10">
    <property type="entry name" value="Rieske [2Fe-2S] iron-sulphur domain"/>
    <property type="match status" value="1"/>
</dbReference>
<dbReference type="EMBL" id="FUYL01000013">
    <property type="protein sequence ID" value="SKB83946.1"/>
    <property type="molecule type" value="Genomic_DNA"/>
</dbReference>
<keyword evidence="3" id="KW-0479">Metal-binding</keyword>
<dbReference type="SUPFAM" id="SSF55961">
    <property type="entry name" value="Bet v1-like"/>
    <property type="match status" value="1"/>
</dbReference>
<dbReference type="AlphaFoldDB" id="A0A1T5EJ57"/>
<gene>
    <name evidence="9" type="ORF">SAMN05660866_03530</name>
</gene>
<keyword evidence="9" id="KW-0503">Monooxygenase</keyword>
<dbReference type="InterPro" id="IPR015879">
    <property type="entry name" value="Ring_hydroxy_dOase_asu_C_dom"/>
</dbReference>
<dbReference type="OrthoDB" id="9800776at2"/>
<evidence type="ECO:0000256" key="5">
    <source>
        <dbReference type="ARBA" id="ARBA00023004"/>
    </source>
</evidence>
<dbReference type="STRING" id="561365.SAMN05660866_03530"/>
<dbReference type="PANTHER" id="PTHR43756:SF5">
    <property type="entry name" value="CHOLINE MONOOXYGENASE, CHLOROPLASTIC"/>
    <property type="match status" value="1"/>
</dbReference>
<dbReference type="PANTHER" id="PTHR43756">
    <property type="entry name" value="CHOLINE MONOOXYGENASE, CHLOROPLASTIC"/>
    <property type="match status" value="1"/>
</dbReference>
<dbReference type="SUPFAM" id="SSF50022">
    <property type="entry name" value="ISP domain"/>
    <property type="match status" value="1"/>
</dbReference>
<comment type="cofactor">
    <cofactor evidence="1">
        <name>Fe cation</name>
        <dbReference type="ChEBI" id="CHEBI:24875"/>
    </cofactor>
</comment>
<evidence type="ECO:0000256" key="6">
    <source>
        <dbReference type="ARBA" id="ARBA00023014"/>
    </source>
</evidence>
<proteinExistence type="predicted"/>
<evidence type="ECO:0000259" key="8">
    <source>
        <dbReference type="PROSITE" id="PS51296"/>
    </source>
</evidence>
<sequence length="364" mass="42276">MDKFYIDADIRKAETLPAQFYKSQEVFDKLKENVFVKSWQWIGDENTLVPLTESVYPFVLLDNYLTEPLLVVRDKENKTKCLTNVCTHRGNLVIHNPGKAKNLTCMYHGRRFGLDGTFKSMPEFNEAENFPRPCDNLHEFSLKKLGAHLFVGLDPAFDFSEVIDVMNERIGFLPLNEFKLNETLNKDYIVNCHWALYCDNYLEGFHIPFVHEDLNAVLDYGSYTTEIYDHVNLQIGYSEGGEEVFDLPEGHVDYGKNVAAYYYWIFPNMMFNFYPWGLSINIIKPLSINKTKVSFITYVYDETKMNAGAGALLDKVEREDEFVVEGVQKGLQSRFYKAGRFSPNMEKGVHHFHRLLAKYMNTEN</sequence>
<feature type="domain" description="Rieske" evidence="8">
    <location>
        <begin position="48"/>
        <end position="117"/>
    </location>
</feature>
<dbReference type="Pfam" id="PF00848">
    <property type="entry name" value="Ring_hydroxyl_A"/>
    <property type="match status" value="1"/>
</dbReference>
<keyword evidence="2" id="KW-0001">2Fe-2S</keyword>
<organism evidence="9 10">
    <name type="scientific">Maribacter arcticus</name>
    <dbReference type="NCBI Taxonomy" id="561365"/>
    <lineage>
        <taxon>Bacteria</taxon>
        <taxon>Pseudomonadati</taxon>
        <taxon>Bacteroidota</taxon>
        <taxon>Flavobacteriia</taxon>
        <taxon>Flavobacteriales</taxon>
        <taxon>Flavobacteriaceae</taxon>
        <taxon>Maribacter</taxon>
    </lineage>
</organism>
<evidence type="ECO:0000256" key="4">
    <source>
        <dbReference type="ARBA" id="ARBA00023002"/>
    </source>
</evidence>
<dbReference type="Gene3D" id="3.90.380.10">
    <property type="entry name" value="Naphthalene 1,2-dioxygenase Alpha Subunit, Chain A, domain 1"/>
    <property type="match status" value="1"/>
</dbReference>
<dbReference type="CDD" id="cd03469">
    <property type="entry name" value="Rieske_RO_Alpha_N"/>
    <property type="match status" value="1"/>
</dbReference>
<dbReference type="PROSITE" id="PS51296">
    <property type="entry name" value="RIESKE"/>
    <property type="match status" value="1"/>
</dbReference>
<dbReference type="InterPro" id="IPR015881">
    <property type="entry name" value="ARHD_Rieske_2Fe_2S"/>
</dbReference>
<evidence type="ECO:0000256" key="7">
    <source>
        <dbReference type="ARBA" id="ARBA00023027"/>
    </source>
</evidence>
<keyword evidence="4" id="KW-0560">Oxidoreductase</keyword>
<reference evidence="10" key="1">
    <citation type="submission" date="2017-02" db="EMBL/GenBank/DDBJ databases">
        <authorList>
            <person name="Varghese N."/>
            <person name="Submissions S."/>
        </authorList>
    </citation>
    <scope>NUCLEOTIDE SEQUENCE [LARGE SCALE GENOMIC DNA]</scope>
    <source>
        <strain evidence="10">DSM 23546</strain>
    </source>
</reference>
<dbReference type="InterPro" id="IPR036922">
    <property type="entry name" value="Rieske_2Fe-2S_sf"/>
</dbReference>